<proteinExistence type="predicted"/>
<evidence type="ECO:0000259" key="4">
    <source>
        <dbReference type="Pfam" id="PF00384"/>
    </source>
</evidence>
<dbReference type="PANTHER" id="PTHR43742">
    <property type="entry name" value="TRIMETHYLAMINE-N-OXIDE REDUCTASE"/>
    <property type="match status" value="1"/>
</dbReference>
<comment type="caution">
    <text evidence="5">The sequence shown here is derived from an EMBL/GenBank/DDBJ whole genome shotgun (WGS) entry which is preliminary data.</text>
</comment>
<dbReference type="Proteomes" id="UP000254545">
    <property type="component" value="Unassembled WGS sequence"/>
</dbReference>
<gene>
    <name evidence="5" type="primary">dmsA_1</name>
    <name evidence="5" type="ORF">NCTC9177_02963</name>
</gene>
<dbReference type="PANTHER" id="PTHR43742:SF10">
    <property type="entry name" value="TRIMETHYLAMINE-N-OXIDE REDUCTASE 2"/>
    <property type="match status" value="1"/>
</dbReference>
<comment type="cofactor">
    <cofactor evidence="1">
        <name>Mo-bis(molybdopterin guanine dinucleotide)</name>
        <dbReference type="ChEBI" id="CHEBI:60539"/>
    </cofactor>
</comment>
<dbReference type="Gene3D" id="3.40.228.10">
    <property type="entry name" value="Dimethylsulfoxide Reductase, domain 2"/>
    <property type="match status" value="1"/>
</dbReference>
<dbReference type="InterPro" id="IPR006656">
    <property type="entry name" value="Mopterin_OxRdtase"/>
</dbReference>
<dbReference type="GO" id="GO:0030288">
    <property type="term" value="C:outer membrane-bounded periplasmic space"/>
    <property type="evidence" value="ECO:0007669"/>
    <property type="project" value="TreeGrafter"/>
</dbReference>
<dbReference type="GO" id="GO:0009061">
    <property type="term" value="P:anaerobic respiration"/>
    <property type="evidence" value="ECO:0007669"/>
    <property type="project" value="TreeGrafter"/>
</dbReference>
<dbReference type="EC" id="1.7.2.3" evidence="5"/>
<accession>A0A7H4MFK2</accession>
<dbReference type="SUPFAM" id="SSF53706">
    <property type="entry name" value="Formate dehydrogenase/DMSO reductase, domains 1-3"/>
    <property type="match status" value="1"/>
</dbReference>
<dbReference type="AlphaFoldDB" id="A0A7H4MFK2"/>
<feature type="domain" description="Molybdopterin oxidoreductase" evidence="4">
    <location>
        <begin position="17"/>
        <end position="164"/>
    </location>
</feature>
<organism evidence="5 6">
    <name type="scientific">Klebsiella variicola</name>
    <dbReference type="NCBI Taxonomy" id="244366"/>
    <lineage>
        <taxon>Bacteria</taxon>
        <taxon>Pseudomonadati</taxon>
        <taxon>Pseudomonadota</taxon>
        <taxon>Gammaproteobacteria</taxon>
        <taxon>Enterobacterales</taxon>
        <taxon>Enterobacteriaceae</taxon>
        <taxon>Klebsiella/Raoultella group</taxon>
        <taxon>Klebsiella</taxon>
        <taxon>Klebsiella pneumoniae complex</taxon>
    </lineage>
</organism>
<dbReference type="GO" id="GO:0030151">
    <property type="term" value="F:molybdenum ion binding"/>
    <property type="evidence" value="ECO:0007669"/>
    <property type="project" value="TreeGrafter"/>
</dbReference>
<name>A0A7H4MFK2_KLEVA</name>
<evidence type="ECO:0000313" key="5">
    <source>
        <dbReference type="EMBL" id="STS89102.1"/>
    </source>
</evidence>
<dbReference type="EMBL" id="UGKR01000003">
    <property type="protein sequence ID" value="STS89102.1"/>
    <property type="molecule type" value="Genomic_DNA"/>
</dbReference>
<sequence>MTICCRTGWIRCRPNGTRFINISPVRNDLSAVPDAEWLAIRPGTDTALLLALSYVLIAEFSLRPGVCCQPYPSGLPPYRAYLLGEHDGVAKTPAWAAAITGLDAQRIADLAREMARHRTMVNISWSIQRARQGEQAYWATVALTALLGQIGTPGGGLGFGYACTNLAGAGAKSVFRPTLTRRGECGG</sequence>
<keyword evidence="3 5" id="KW-0560">Oxidoreductase</keyword>
<dbReference type="Pfam" id="PF00384">
    <property type="entry name" value="Molybdopterin"/>
    <property type="match status" value="1"/>
</dbReference>
<reference evidence="5 6" key="1">
    <citation type="submission" date="2018-06" db="EMBL/GenBank/DDBJ databases">
        <authorList>
            <consortium name="Pathogen Informatics"/>
            <person name="Doyle S."/>
        </authorList>
    </citation>
    <scope>NUCLEOTIDE SEQUENCE [LARGE SCALE GENOMIC DNA]</scope>
    <source>
        <strain evidence="5 6">NCTC9177</strain>
    </source>
</reference>
<dbReference type="GO" id="GO:0050626">
    <property type="term" value="F:trimethylamine-N-oxide reductase (cytochrome c) activity"/>
    <property type="evidence" value="ECO:0007669"/>
    <property type="project" value="UniProtKB-EC"/>
</dbReference>
<dbReference type="InterPro" id="IPR050612">
    <property type="entry name" value="Prok_Mopterin_Oxidored"/>
</dbReference>
<evidence type="ECO:0000256" key="2">
    <source>
        <dbReference type="ARBA" id="ARBA00022505"/>
    </source>
</evidence>
<evidence type="ECO:0000256" key="1">
    <source>
        <dbReference type="ARBA" id="ARBA00001942"/>
    </source>
</evidence>
<dbReference type="GO" id="GO:0009055">
    <property type="term" value="F:electron transfer activity"/>
    <property type="evidence" value="ECO:0007669"/>
    <property type="project" value="TreeGrafter"/>
</dbReference>
<keyword evidence="2" id="KW-0500">Molybdenum</keyword>
<evidence type="ECO:0000256" key="3">
    <source>
        <dbReference type="ARBA" id="ARBA00023002"/>
    </source>
</evidence>
<protein>
    <submittedName>
        <fullName evidence="5">Biotin sulfoxide reductase</fullName>
        <ecNumber evidence="5">1.7.2.3</ecNumber>
    </submittedName>
</protein>
<evidence type="ECO:0000313" key="6">
    <source>
        <dbReference type="Proteomes" id="UP000254545"/>
    </source>
</evidence>